<keyword evidence="1" id="KW-0479">Metal-binding</keyword>
<evidence type="ECO:0000313" key="6">
    <source>
        <dbReference type="EMBL" id="NNM74993.1"/>
    </source>
</evidence>
<dbReference type="InterPro" id="IPR042283">
    <property type="entry name" value="GpdQ_catalytic"/>
</dbReference>
<dbReference type="GO" id="GO:0046872">
    <property type="term" value="F:metal ion binding"/>
    <property type="evidence" value="ECO:0007669"/>
    <property type="project" value="UniProtKB-KW"/>
</dbReference>
<accession>A0A849IM20</accession>
<evidence type="ECO:0000256" key="3">
    <source>
        <dbReference type="ARBA" id="ARBA00023004"/>
    </source>
</evidence>
<dbReference type="EMBL" id="JABEPP010000007">
    <property type="protein sequence ID" value="NNM74993.1"/>
    <property type="molecule type" value="Genomic_DNA"/>
</dbReference>
<evidence type="ECO:0000256" key="2">
    <source>
        <dbReference type="ARBA" id="ARBA00022801"/>
    </source>
</evidence>
<dbReference type="Gene3D" id="3.30.750.180">
    <property type="entry name" value="GpdQ, beta-strand dimerisation domain"/>
    <property type="match status" value="1"/>
</dbReference>
<dbReference type="GO" id="GO:0004112">
    <property type="term" value="F:cyclic-nucleotide phosphodiesterase activity"/>
    <property type="evidence" value="ECO:0007669"/>
    <property type="project" value="InterPro"/>
</dbReference>
<dbReference type="AlphaFoldDB" id="A0A849IM20"/>
<protein>
    <submittedName>
        <fullName evidence="6">Phosphodiesterase</fullName>
    </submittedName>
</protein>
<gene>
    <name evidence="6" type="ORF">HJG44_21760</name>
</gene>
<dbReference type="InterPro" id="IPR026575">
    <property type="entry name" value="GpdQ/CpdA-like"/>
</dbReference>
<sequence length="274" mass="30534">MLIAQITDLHVRPRGKPAYRVSETNMMVERAVDALMALRPRPDLVIVTGDMTDCGLPEEYELLRSILARLTIPTFMVPGNHDRRETFREAFPGHPAMPEGFVQFTIEEGPVRLIGLDTLVPGQSHGALCERRLAFLDEALGRDRDRPAIVFMHHPPFACGIRHMDRIRLLDGAERLAEIVSRHPHVERILCGHHHRPIQTRFAGTIASIAPGVAHQVALDITDEHEGALVLEPPAYQLHLFAPAMGLVSHTGYVERFPGPFPFVLDADYPGGDI</sequence>
<dbReference type="RefSeq" id="WP_171220502.1">
    <property type="nucleotide sequence ID" value="NZ_JABEPP010000007.1"/>
</dbReference>
<evidence type="ECO:0000256" key="4">
    <source>
        <dbReference type="ARBA" id="ARBA00025742"/>
    </source>
</evidence>
<dbReference type="PANTHER" id="PTHR42988:SF2">
    <property type="entry name" value="CYCLIC NUCLEOTIDE PHOSPHODIESTERASE CBUA0032-RELATED"/>
    <property type="match status" value="1"/>
</dbReference>
<comment type="caution">
    <text evidence="6">The sequence shown here is derived from an EMBL/GenBank/DDBJ whole genome shotgun (WGS) entry which is preliminary data.</text>
</comment>
<dbReference type="CDD" id="cd07402">
    <property type="entry name" value="MPP_GpdQ"/>
    <property type="match status" value="1"/>
</dbReference>
<feature type="domain" description="Calcineurin-like phosphoesterase" evidence="5">
    <location>
        <begin position="1"/>
        <end position="197"/>
    </location>
</feature>
<dbReference type="InterPro" id="IPR042281">
    <property type="entry name" value="GpdQ_beta-strand"/>
</dbReference>
<reference evidence="6 7" key="1">
    <citation type="submission" date="2020-04" db="EMBL/GenBank/DDBJ databases">
        <title>Enterovirga sp. isolate from soil.</title>
        <authorList>
            <person name="Chea S."/>
            <person name="Kim D.-U."/>
        </authorList>
    </citation>
    <scope>NUCLEOTIDE SEQUENCE [LARGE SCALE GENOMIC DNA]</scope>
    <source>
        <strain evidence="6 7">DB1703</strain>
    </source>
</reference>
<dbReference type="PANTHER" id="PTHR42988">
    <property type="entry name" value="PHOSPHOHYDROLASE"/>
    <property type="match status" value="1"/>
</dbReference>
<dbReference type="InterPro" id="IPR050884">
    <property type="entry name" value="CNP_phosphodiesterase-III"/>
</dbReference>
<dbReference type="Pfam" id="PF00149">
    <property type="entry name" value="Metallophos"/>
    <property type="match status" value="1"/>
</dbReference>
<keyword evidence="7" id="KW-1185">Reference proteome</keyword>
<comment type="similarity">
    <text evidence="4">Belongs to the cyclic nucleotide phosphodiesterase class-III family.</text>
</comment>
<dbReference type="Gene3D" id="3.60.21.40">
    <property type="entry name" value="GpdQ, catalytic alpha/beta sandwich domain"/>
    <property type="match status" value="1"/>
</dbReference>
<evidence type="ECO:0000313" key="7">
    <source>
        <dbReference type="Proteomes" id="UP000564885"/>
    </source>
</evidence>
<organism evidence="6 7">
    <name type="scientific">Enterovirga aerilata</name>
    <dbReference type="NCBI Taxonomy" id="2730920"/>
    <lineage>
        <taxon>Bacteria</taxon>
        <taxon>Pseudomonadati</taxon>
        <taxon>Pseudomonadota</taxon>
        <taxon>Alphaproteobacteria</taxon>
        <taxon>Hyphomicrobiales</taxon>
        <taxon>Methylobacteriaceae</taxon>
        <taxon>Enterovirga</taxon>
    </lineage>
</organism>
<dbReference type="SUPFAM" id="SSF56300">
    <property type="entry name" value="Metallo-dependent phosphatases"/>
    <property type="match status" value="1"/>
</dbReference>
<dbReference type="InterPro" id="IPR029052">
    <property type="entry name" value="Metallo-depent_PP-like"/>
</dbReference>
<evidence type="ECO:0000256" key="1">
    <source>
        <dbReference type="ARBA" id="ARBA00022723"/>
    </source>
</evidence>
<proteinExistence type="inferred from homology"/>
<name>A0A849IM20_9HYPH</name>
<dbReference type="Proteomes" id="UP000564885">
    <property type="component" value="Unassembled WGS sequence"/>
</dbReference>
<evidence type="ECO:0000259" key="5">
    <source>
        <dbReference type="Pfam" id="PF00149"/>
    </source>
</evidence>
<keyword evidence="2" id="KW-0378">Hydrolase</keyword>
<dbReference type="InterPro" id="IPR004843">
    <property type="entry name" value="Calcineurin-like_PHP"/>
</dbReference>
<keyword evidence="3" id="KW-0408">Iron</keyword>